<dbReference type="GO" id="GO:0046872">
    <property type="term" value="F:metal ion binding"/>
    <property type="evidence" value="ECO:0007669"/>
    <property type="project" value="UniProtKB-KW"/>
</dbReference>
<name>A0A0H4XBM8_9BACT</name>
<keyword evidence="6" id="KW-0414">Isoprene biosynthesis</keyword>
<dbReference type="KEGG" id="mym:A176_002254"/>
<dbReference type="SFLD" id="SFLDG01017">
    <property type="entry name" value="Polyprenyl_Transferase_Like"/>
    <property type="match status" value="1"/>
</dbReference>
<dbReference type="PROSITE" id="PS00444">
    <property type="entry name" value="POLYPRENYL_SYNTHASE_2"/>
    <property type="match status" value="1"/>
</dbReference>
<dbReference type="GO" id="GO:0005737">
    <property type="term" value="C:cytoplasm"/>
    <property type="evidence" value="ECO:0007669"/>
    <property type="project" value="UniProtKB-ARBA"/>
</dbReference>
<dbReference type="RefSeq" id="WP_002636706.1">
    <property type="nucleotide sequence ID" value="NZ_CP012109.1"/>
</dbReference>
<dbReference type="GO" id="GO:0004659">
    <property type="term" value="F:prenyltransferase activity"/>
    <property type="evidence" value="ECO:0007669"/>
    <property type="project" value="InterPro"/>
</dbReference>
<dbReference type="AlphaFoldDB" id="A0A0H4XBM8"/>
<dbReference type="InterPro" id="IPR008949">
    <property type="entry name" value="Isoprenoid_synthase_dom_sf"/>
</dbReference>
<dbReference type="CDD" id="cd00685">
    <property type="entry name" value="Trans_IPPS_HT"/>
    <property type="match status" value="1"/>
</dbReference>
<accession>A0A0H4XBM8</accession>
<evidence type="ECO:0000313" key="9">
    <source>
        <dbReference type="Proteomes" id="UP000009026"/>
    </source>
</evidence>
<protein>
    <submittedName>
        <fullName evidence="8">Octaprenyl diphosphate synthase</fullName>
    </submittedName>
</protein>
<dbReference type="InterPro" id="IPR000092">
    <property type="entry name" value="Polyprenyl_synt"/>
</dbReference>
<sequence length="297" mass="31030">MATFQLDTFLAAQQARVEALLNERMNRLGPAGTPPRLAEAMHYSLMAGGKRLRPVLCLAFADIVARESTVSAVAGDAACALEYVHTYSLVHDDLPAMDNDDYRRGRLTNHKVYGEPMAILAGDALLTEAFTLVASGPEAARAALCRELAVAAGAAGMVGGQVLDIAEDRPAALDYLLRLHRMKTGALIRAACRMGVLAGGGDADALARAAAYGEAVGLAFQIADDVLDVTATAEQLGKPAGADAAAGRFTFPAVVGLEASRKLAKEKVSEAIAAVRPLEGEDGPLAALARYTVERQS</sequence>
<dbReference type="OrthoDB" id="9805316at2"/>
<organism evidence="8 9">
    <name type="scientific">Pseudomyxococcus hansupus</name>
    <dbReference type="NCBI Taxonomy" id="1297742"/>
    <lineage>
        <taxon>Bacteria</taxon>
        <taxon>Pseudomonadati</taxon>
        <taxon>Myxococcota</taxon>
        <taxon>Myxococcia</taxon>
        <taxon>Myxococcales</taxon>
        <taxon>Cystobacterineae</taxon>
        <taxon>Myxococcaceae</taxon>
        <taxon>Pseudomyxococcus</taxon>
    </lineage>
</organism>
<dbReference type="SUPFAM" id="SSF48576">
    <property type="entry name" value="Terpenoid synthases"/>
    <property type="match status" value="1"/>
</dbReference>
<dbReference type="PANTHER" id="PTHR43281:SF1">
    <property type="entry name" value="FARNESYL DIPHOSPHATE SYNTHASE"/>
    <property type="match status" value="1"/>
</dbReference>
<dbReference type="eggNOG" id="COG0142">
    <property type="taxonomic scope" value="Bacteria"/>
</dbReference>
<evidence type="ECO:0000256" key="2">
    <source>
        <dbReference type="ARBA" id="ARBA00006706"/>
    </source>
</evidence>
<dbReference type="InterPro" id="IPR033749">
    <property type="entry name" value="Polyprenyl_synt_CS"/>
</dbReference>
<evidence type="ECO:0000256" key="7">
    <source>
        <dbReference type="RuleBase" id="RU004466"/>
    </source>
</evidence>
<dbReference type="STRING" id="1297742.A176_002254"/>
<gene>
    <name evidence="8" type="ORF">A176_002254</name>
</gene>
<dbReference type="Proteomes" id="UP000009026">
    <property type="component" value="Chromosome"/>
</dbReference>
<evidence type="ECO:0000256" key="4">
    <source>
        <dbReference type="ARBA" id="ARBA00022723"/>
    </source>
</evidence>
<dbReference type="InterPro" id="IPR053378">
    <property type="entry name" value="Prenyl_diphosphate_synthase"/>
</dbReference>
<dbReference type="FunFam" id="1.10.600.10:FF:000001">
    <property type="entry name" value="Geranylgeranyl diphosphate synthase"/>
    <property type="match status" value="1"/>
</dbReference>
<reference evidence="8 9" key="1">
    <citation type="journal article" date="2016" name="PLoS ONE">
        <title>Complete Genome Sequence and Comparative Genomics of a Novel Myxobacterium Myxococcus hansupus.</title>
        <authorList>
            <person name="Sharma G."/>
            <person name="Narwani T."/>
            <person name="Subramanian S."/>
        </authorList>
    </citation>
    <scope>NUCLEOTIDE SEQUENCE [LARGE SCALE GENOMIC DNA]</scope>
    <source>
        <strain evidence="9">mixupus</strain>
    </source>
</reference>
<evidence type="ECO:0000256" key="5">
    <source>
        <dbReference type="ARBA" id="ARBA00022842"/>
    </source>
</evidence>
<dbReference type="PATRIC" id="fig|1297742.4.peg.2278"/>
<evidence type="ECO:0000256" key="1">
    <source>
        <dbReference type="ARBA" id="ARBA00001946"/>
    </source>
</evidence>
<comment type="cofactor">
    <cofactor evidence="1">
        <name>Mg(2+)</name>
        <dbReference type="ChEBI" id="CHEBI:18420"/>
    </cofactor>
</comment>
<dbReference type="PANTHER" id="PTHR43281">
    <property type="entry name" value="FARNESYL DIPHOSPHATE SYNTHASE"/>
    <property type="match status" value="1"/>
</dbReference>
<dbReference type="Pfam" id="PF00348">
    <property type="entry name" value="polyprenyl_synt"/>
    <property type="match status" value="1"/>
</dbReference>
<proteinExistence type="inferred from homology"/>
<dbReference type="PROSITE" id="PS00723">
    <property type="entry name" value="POLYPRENYL_SYNTHASE_1"/>
    <property type="match status" value="1"/>
</dbReference>
<keyword evidence="9" id="KW-1185">Reference proteome</keyword>
<dbReference type="GO" id="GO:0016114">
    <property type="term" value="P:terpenoid biosynthetic process"/>
    <property type="evidence" value="ECO:0007669"/>
    <property type="project" value="UniProtKB-ARBA"/>
</dbReference>
<keyword evidence="3 7" id="KW-0808">Transferase</keyword>
<keyword evidence="4" id="KW-0479">Metal-binding</keyword>
<dbReference type="SFLD" id="SFLDS00005">
    <property type="entry name" value="Isoprenoid_Synthase_Type_I"/>
    <property type="match status" value="1"/>
</dbReference>
<comment type="similarity">
    <text evidence="2 7">Belongs to the FPP/GGPP synthase family.</text>
</comment>
<evidence type="ECO:0000256" key="6">
    <source>
        <dbReference type="ARBA" id="ARBA00023229"/>
    </source>
</evidence>
<dbReference type="NCBIfam" id="NF045485">
    <property type="entry name" value="FPPsyn"/>
    <property type="match status" value="1"/>
</dbReference>
<evidence type="ECO:0000313" key="8">
    <source>
        <dbReference type="EMBL" id="AKQ65342.1"/>
    </source>
</evidence>
<evidence type="ECO:0000256" key="3">
    <source>
        <dbReference type="ARBA" id="ARBA00022679"/>
    </source>
</evidence>
<keyword evidence="5" id="KW-0460">Magnesium</keyword>
<dbReference type="Gene3D" id="1.10.600.10">
    <property type="entry name" value="Farnesyl Diphosphate Synthase"/>
    <property type="match status" value="1"/>
</dbReference>
<dbReference type="EMBL" id="CP012109">
    <property type="protein sequence ID" value="AKQ65342.1"/>
    <property type="molecule type" value="Genomic_DNA"/>
</dbReference>